<evidence type="ECO:0000256" key="1">
    <source>
        <dbReference type="ARBA" id="ARBA00004138"/>
    </source>
</evidence>
<keyword evidence="3" id="KW-0963">Cytoplasm</keyword>
<keyword evidence="8" id="KW-1185">Reference proteome</keyword>
<sequence>MNKPLGLILILTLIACTWSYAQLSLSNSVPAQTITFDATLSGVNNGQFSGSGFSPTPASGQLDSDAWAVKSNSTSLNFGGTATTGTFARGTSNGGVGTGGIYAFQTAPGDYCLGVQPTGSEFKPGSFTLRIQNTGSTPIIELSIAYEIKVYNDQSRVNSFNFAHSADDVTYTQVSALNYVSPGTEDEVPAWQTVMRSTTLSGLNIAPGAYYYLRWTVNDVSGSGNRDEFGLDDISVSALFFGPEIDVRGNGISIASGDATPSTADNTNFGAVEAGFGSKTLTFTIHNTGSMDLNLTGSPLVSISGPHASDFSVAALPSTTIAPGSSTSFQITFTPSASGTRSATISIANDDPDENPYTFAIQGTGSSYSTQSDIIADPAFTYPVNIPYINYQATDITAAGIGTNAIEIARFVIRDGGGSADNDNQPTILQSINFAVQGCASIRRMAIYDGNTEIAEITPSCNFANFSGLNLTAPDNGSKTFRVIVSFSTTVTDNQQIRLTVLSATAASNSSLFAAGNAGGAQTSIAGDNNRIEVVATALFFAQQPSNTGIEDVMTPYVQVRAQDVYGNVDLDYTGNITLNSTGSMSPAPQIVAANNGVAVFNNIVHTLPGTGLTLQATAAGLSAANSAAFNIYNQTILQPGDLMIVGYDNSISNAPTDRLSIVTLVDILPGTSFVLANAVYEIGDPANVRSGRWFDCNGTAGSNISTYRITYNGASTLSAGSVICMDLPNNGYATNFSINGASTSAFTVSSINGGCGNMPLYVNISTSNSDAIFLMQGTWVCHGSYYTFNGRVLSGIQAGGNWYSISDDLSNLPNGSAKRRSRIPPAIECFAIQSIGIPINYYGYYSGPTTGNQPDLIAAILDYATNWTQGNGTSNDDISSSVCGNIFTVTGPGTDGLWTGAYDSNWFNCRNWQTRRVPDETVDVTVSASAPHDLVISAAATYSDIYADTARCRNLNITSRAVRLEGAPANVLRVYGNITIGTGGRLDMNDGIAGTPDGTLLLAGNWNNQAGATAFDAGEGSVYWQGNAPQQLYSTAGSESFYKVYVDNPAGLLLNSTNLRVTQSMVFQNGVIHANQDRTSTTYSPRVEFADNALAVGAKDNSHVAGWVRKEGDDSFTFPVGDGGYYAPLSISAPGATTDHFTALYRHESPAPYYDINQKVPTLDHVSNCEFWMLERTAGTSAVEVTLSYEDTRSCGITPGKETDLRVAHWTGSQWFDEGGSVNTTSRTVTTASQVASFSPFTLASTSSFNPLPVEWVRFDAYREQSAAVLEWEVGKVEDLRMFAVEKSVGDALHFETMGHVEAKAGVSQYHWIDADLGAGAYYRIVAIAADGSTKYTPIRYVEGKAVAWAVYPNPLPRGVKLNIKGMPANAVVSLRLLNAYGQLMGEWRGFAQSVETSMQNVLNSLPAGTYILLLQEGMQQHSLKLIKE</sequence>
<comment type="caution">
    <text evidence="7">The sequence shown here is derived from an EMBL/GenBank/DDBJ whole genome shotgun (WGS) entry which is preliminary data.</text>
</comment>
<gene>
    <name evidence="7" type="ORF">FHS56_001258</name>
</gene>
<dbReference type="InterPro" id="IPR013783">
    <property type="entry name" value="Ig-like_fold"/>
</dbReference>
<evidence type="ECO:0000256" key="5">
    <source>
        <dbReference type="ARBA" id="ARBA00023273"/>
    </source>
</evidence>
<dbReference type="PROSITE" id="PS51257">
    <property type="entry name" value="PROKAR_LIPOPROTEIN"/>
    <property type="match status" value="1"/>
</dbReference>
<comment type="subcellular location">
    <subcellularLocation>
        <location evidence="1">Cell projection</location>
        <location evidence="1">Cilium</location>
    </subcellularLocation>
    <subcellularLocation>
        <location evidence="2">Cytoplasm</location>
    </subcellularLocation>
</comment>
<protein>
    <recommendedName>
        <fullName evidence="6">HYDIN/VesB/CFA65-like Ig-like domain-containing protein</fullName>
    </recommendedName>
</protein>
<organism evidence="7 8">
    <name type="scientific">Thermonema lapsum</name>
    <dbReference type="NCBI Taxonomy" id="28195"/>
    <lineage>
        <taxon>Bacteria</taxon>
        <taxon>Pseudomonadati</taxon>
        <taxon>Bacteroidota</taxon>
        <taxon>Cytophagia</taxon>
        <taxon>Cytophagales</taxon>
        <taxon>Thermonemataceae</taxon>
        <taxon>Thermonema</taxon>
    </lineage>
</organism>
<keyword evidence="4" id="KW-0969">Cilium</keyword>
<accession>A0A846MQL1</accession>
<dbReference type="InterPro" id="IPR053879">
    <property type="entry name" value="HYDIN_VesB_CFA65-like_Ig"/>
</dbReference>
<evidence type="ECO:0000256" key="4">
    <source>
        <dbReference type="ARBA" id="ARBA00023069"/>
    </source>
</evidence>
<dbReference type="GO" id="GO:0005737">
    <property type="term" value="C:cytoplasm"/>
    <property type="evidence" value="ECO:0007669"/>
    <property type="project" value="UniProtKB-SubCell"/>
</dbReference>
<dbReference type="NCBIfam" id="NF012200">
    <property type="entry name" value="choice_anch_D"/>
    <property type="match status" value="1"/>
</dbReference>
<dbReference type="Proteomes" id="UP000537126">
    <property type="component" value="Unassembled WGS sequence"/>
</dbReference>
<dbReference type="EMBL" id="JAASRN010000002">
    <property type="protein sequence ID" value="NIK73745.1"/>
    <property type="molecule type" value="Genomic_DNA"/>
</dbReference>
<dbReference type="InterPro" id="IPR017868">
    <property type="entry name" value="Filamin/ABP280_repeat-like"/>
</dbReference>
<evidence type="ECO:0000256" key="3">
    <source>
        <dbReference type="ARBA" id="ARBA00022490"/>
    </source>
</evidence>
<dbReference type="PROSITE" id="PS50194">
    <property type="entry name" value="FILAMIN_REPEAT"/>
    <property type="match status" value="1"/>
</dbReference>
<evidence type="ECO:0000256" key="2">
    <source>
        <dbReference type="ARBA" id="ARBA00004496"/>
    </source>
</evidence>
<name>A0A846MQL1_9BACT</name>
<evidence type="ECO:0000313" key="7">
    <source>
        <dbReference type="EMBL" id="NIK73745.1"/>
    </source>
</evidence>
<evidence type="ECO:0000259" key="6">
    <source>
        <dbReference type="Pfam" id="PF22544"/>
    </source>
</evidence>
<dbReference type="Pfam" id="PF22544">
    <property type="entry name" value="HYDIN_VesB_CFA65-like_Ig"/>
    <property type="match status" value="1"/>
</dbReference>
<dbReference type="NCBIfam" id="TIGR04183">
    <property type="entry name" value="Por_Secre_tail"/>
    <property type="match status" value="1"/>
</dbReference>
<dbReference type="RefSeq" id="WP_166919018.1">
    <property type="nucleotide sequence ID" value="NZ_JAASRN010000002.1"/>
</dbReference>
<reference evidence="7 8" key="1">
    <citation type="submission" date="2020-03" db="EMBL/GenBank/DDBJ databases">
        <title>Genomic Encyclopedia of Type Strains, Phase IV (KMG-IV): sequencing the most valuable type-strain genomes for metagenomic binning, comparative biology and taxonomic classification.</title>
        <authorList>
            <person name="Goeker M."/>
        </authorList>
    </citation>
    <scope>NUCLEOTIDE SEQUENCE [LARGE SCALE GENOMIC DNA]</scope>
    <source>
        <strain evidence="7 8">DSM 5718</strain>
    </source>
</reference>
<feature type="domain" description="HYDIN/VesB/CFA65-like Ig-like" evidence="6">
    <location>
        <begin position="265"/>
        <end position="363"/>
    </location>
</feature>
<keyword evidence="5" id="KW-0966">Cell projection</keyword>
<dbReference type="Gene3D" id="2.60.40.10">
    <property type="entry name" value="Immunoglobulins"/>
    <property type="match status" value="1"/>
</dbReference>
<evidence type="ECO:0000313" key="8">
    <source>
        <dbReference type="Proteomes" id="UP000537126"/>
    </source>
</evidence>
<proteinExistence type="predicted"/>
<dbReference type="InterPro" id="IPR026444">
    <property type="entry name" value="Secre_tail"/>
</dbReference>